<dbReference type="InterPro" id="IPR039361">
    <property type="entry name" value="Cyclin"/>
</dbReference>
<dbReference type="PANTHER" id="PTHR10177">
    <property type="entry name" value="CYCLINS"/>
    <property type="match status" value="1"/>
</dbReference>
<keyword evidence="4" id="KW-0131">Cell cycle</keyword>
<dbReference type="Gene3D" id="1.10.472.10">
    <property type="entry name" value="Cyclin-like"/>
    <property type="match status" value="2"/>
</dbReference>
<dbReference type="InterPro" id="IPR036915">
    <property type="entry name" value="Cyclin-like_sf"/>
</dbReference>
<keyword evidence="9" id="KW-1185">Reference proteome</keyword>
<dbReference type="GO" id="GO:0051301">
    <property type="term" value="P:cell division"/>
    <property type="evidence" value="ECO:0007669"/>
    <property type="project" value="UniProtKB-KW"/>
</dbReference>
<evidence type="ECO:0000256" key="5">
    <source>
        <dbReference type="RuleBase" id="RU000383"/>
    </source>
</evidence>
<dbReference type="CDD" id="cd20544">
    <property type="entry name" value="CYCLIN_AtCycD-like_rpt2"/>
    <property type="match status" value="1"/>
</dbReference>
<protein>
    <submittedName>
        <fullName evidence="8">Cyclin-D3-1-like protein</fullName>
    </submittedName>
</protein>
<evidence type="ECO:0000259" key="6">
    <source>
        <dbReference type="SMART" id="SM00385"/>
    </source>
</evidence>
<comment type="similarity">
    <text evidence="1">Belongs to the cyclin family. Cyclin D subfamily.</text>
</comment>
<dbReference type="InterPro" id="IPR013763">
    <property type="entry name" value="Cyclin-like_dom"/>
</dbReference>
<evidence type="ECO:0000256" key="4">
    <source>
        <dbReference type="ARBA" id="ARBA00023306"/>
    </source>
</evidence>
<evidence type="ECO:0000259" key="7">
    <source>
        <dbReference type="SMART" id="SM01332"/>
    </source>
</evidence>
<dbReference type="Pfam" id="PF02984">
    <property type="entry name" value="Cyclin_C"/>
    <property type="match status" value="1"/>
</dbReference>
<sequence length="367" mass="41139">MAPSYDCEGSSLFCSEDNNSIMGFDDDHHETDVDDGETKYQHGHHQSQSLLVDFLMDFPIQTDECLGLMIENESQHMPRDDYMMRLQSGELDSSLRRAAIDWIWKVHAYYRFGTLSAYLSVNYLDRFLSACELSQGKPWMMQLLSVACLSLAAKMEETEVPLSLDLQVGESKFVFESRTILRMELLVLSTLKWRMQAVTPFSFIDHFLQKINDDKPPPKSSLLRSVELCESELNSLNYNSEEKHNAGVDFLEFRPSEVAAAVAISVSVEAQTVDFNMALSSCIHVEKGRVIKCYELIQEMILVSSGPVKGAHGSVISVPQSPIGVLDASCLTYKSDDTTVGSCASSHSTPAAKRRKLNRLSEMDMKS</sequence>
<feature type="domain" description="Cyclin C-terminal" evidence="7">
    <location>
        <begin position="198"/>
        <end position="334"/>
    </location>
</feature>
<dbReference type="InterPro" id="IPR006671">
    <property type="entry name" value="Cyclin_N"/>
</dbReference>
<gene>
    <name evidence="8" type="ORF">CKAN_02169700</name>
</gene>
<dbReference type="SUPFAM" id="SSF47954">
    <property type="entry name" value="Cyclin-like"/>
    <property type="match status" value="1"/>
</dbReference>
<evidence type="ECO:0000256" key="2">
    <source>
        <dbReference type="ARBA" id="ARBA00022618"/>
    </source>
</evidence>
<evidence type="ECO:0000313" key="9">
    <source>
        <dbReference type="Proteomes" id="UP000283530"/>
    </source>
</evidence>
<dbReference type="SMART" id="SM01332">
    <property type="entry name" value="Cyclin_C"/>
    <property type="match status" value="1"/>
</dbReference>
<reference evidence="8 9" key="1">
    <citation type="journal article" date="2019" name="Nat. Plants">
        <title>Stout camphor tree genome fills gaps in understanding of flowering plant genome evolution.</title>
        <authorList>
            <person name="Chaw S.M."/>
            <person name="Liu Y.C."/>
            <person name="Wu Y.W."/>
            <person name="Wang H.Y."/>
            <person name="Lin C.I."/>
            <person name="Wu C.S."/>
            <person name="Ke H.M."/>
            <person name="Chang L.Y."/>
            <person name="Hsu C.Y."/>
            <person name="Yang H.T."/>
            <person name="Sudianto E."/>
            <person name="Hsu M.H."/>
            <person name="Wu K.P."/>
            <person name="Wang L.N."/>
            <person name="Leebens-Mack J.H."/>
            <person name="Tsai I.J."/>
        </authorList>
    </citation>
    <scope>NUCLEOTIDE SEQUENCE [LARGE SCALE GENOMIC DNA]</scope>
    <source>
        <strain evidence="9">cv. Chaw 1501</strain>
        <tissue evidence="8">Young leaves</tissue>
    </source>
</reference>
<evidence type="ECO:0000256" key="1">
    <source>
        <dbReference type="ARBA" id="ARBA00009065"/>
    </source>
</evidence>
<feature type="domain" description="Cyclin-like" evidence="6">
    <location>
        <begin position="101"/>
        <end position="189"/>
    </location>
</feature>
<dbReference type="AlphaFoldDB" id="A0A443PP24"/>
<keyword evidence="2" id="KW-0132">Cell division</keyword>
<dbReference type="FunFam" id="1.10.472.10:FF:000040">
    <property type="entry name" value="D6-type cyclin"/>
    <property type="match status" value="1"/>
</dbReference>
<dbReference type="InterPro" id="IPR048258">
    <property type="entry name" value="Cyclins_cyclin-box"/>
</dbReference>
<dbReference type="Pfam" id="PF00134">
    <property type="entry name" value="Cyclin_N"/>
    <property type="match status" value="1"/>
</dbReference>
<dbReference type="InterPro" id="IPR004367">
    <property type="entry name" value="Cyclin_C-dom"/>
</dbReference>
<keyword evidence="3 5" id="KW-0195">Cyclin</keyword>
<proteinExistence type="inferred from homology"/>
<dbReference type="SMART" id="SM00385">
    <property type="entry name" value="CYCLIN"/>
    <property type="match status" value="1"/>
</dbReference>
<comment type="caution">
    <text evidence="8">The sequence shown here is derived from an EMBL/GenBank/DDBJ whole genome shotgun (WGS) entry which is preliminary data.</text>
</comment>
<dbReference type="STRING" id="337451.A0A443PP24"/>
<dbReference type="OrthoDB" id="5590282at2759"/>
<accession>A0A443PP24</accession>
<name>A0A443PP24_9MAGN</name>
<dbReference type="PROSITE" id="PS00292">
    <property type="entry name" value="CYCLINS"/>
    <property type="match status" value="1"/>
</dbReference>
<evidence type="ECO:0000256" key="3">
    <source>
        <dbReference type="ARBA" id="ARBA00023127"/>
    </source>
</evidence>
<evidence type="ECO:0000313" key="8">
    <source>
        <dbReference type="EMBL" id="RWR92485.1"/>
    </source>
</evidence>
<dbReference type="FunFam" id="1.10.472.10:FF:000034">
    <property type="entry name" value="D2/4-type cyclin"/>
    <property type="match status" value="1"/>
</dbReference>
<dbReference type="Proteomes" id="UP000283530">
    <property type="component" value="Unassembled WGS sequence"/>
</dbReference>
<organism evidence="8 9">
    <name type="scientific">Cinnamomum micranthum f. kanehirae</name>
    <dbReference type="NCBI Taxonomy" id="337451"/>
    <lineage>
        <taxon>Eukaryota</taxon>
        <taxon>Viridiplantae</taxon>
        <taxon>Streptophyta</taxon>
        <taxon>Embryophyta</taxon>
        <taxon>Tracheophyta</taxon>
        <taxon>Spermatophyta</taxon>
        <taxon>Magnoliopsida</taxon>
        <taxon>Magnoliidae</taxon>
        <taxon>Laurales</taxon>
        <taxon>Lauraceae</taxon>
        <taxon>Cinnamomum</taxon>
    </lineage>
</organism>
<dbReference type="EMBL" id="QPKB01000009">
    <property type="protein sequence ID" value="RWR92485.1"/>
    <property type="molecule type" value="Genomic_DNA"/>
</dbReference>
<dbReference type="CDD" id="cd20543">
    <property type="entry name" value="CYCLIN_AtCycD-like_rpt1"/>
    <property type="match status" value="1"/>
</dbReference>